<dbReference type="InterPro" id="IPR014043">
    <property type="entry name" value="Acyl_transferase_dom"/>
</dbReference>
<feature type="domain" description="Carrier" evidence="10">
    <location>
        <begin position="40"/>
        <end position="117"/>
    </location>
</feature>
<keyword evidence="6" id="KW-0511">Multifunctional enzyme</keyword>
<dbReference type="InterPro" id="IPR055123">
    <property type="entry name" value="SpnB-like_Rossmann"/>
</dbReference>
<feature type="region of interest" description="Disordered" evidence="9">
    <location>
        <begin position="1157"/>
        <end position="1178"/>
    </location>
</feature>
<dbReference type="InterPro" id="IPR020841">
    <property type="entry name" value="PKS_Beta-ketoAc_synthase_dom"/>
</dbReference>
<dbReference type="Gene3D" id="3.40.50.720">
    <property type="entry name" value="NAD(P)-binding Rossmann-like Domain"/>
    <property type="match status" value="1"/>
</dbReference>
<dbReference type="PANTHER" id="PTHR43775:SF51">
    <property type="entry name" value="INACTIVE PHENOLPHTHIOCEROL SYNTHESIS POLYKETIDE SYNTHASE TYPE I PKS1-RELATED"/>
    <property type="match status" value="1"/>
</dbReference>
<keyword evidence="3" id="KW-0597">Phosphoprotein</keyword>
<dbReference type="InterPro" id="IPR018201">
    <property type="entry name" value="Ketoacyl_synth_AS"/>
</dbReference>
<feature type="active site" description="Proton donor; for dehydratase activity" evidence="8">
    <location>
        <position position="1271"/>
    </location>
</feature>
<feature type="region of interest" description="C-terminal hotdog fold" evidence="8">
    <location>
        <begin position="1209"/>
        <end position="1351"/>
    </location>
</feature>
<feature type="compositionally biased region" description="Gly residues" evidence="9">
    <location>
        <begin position="1397"/>
        <end position="1418"/>
    </location>
</feature>
<dbReference type="Gene3D" id="3.10.129.110">
    <property type="entry name" value="Polyketide synthase dehydratase"/>
    <property type="match status" value="1"/>
</dbReference>
<dbReference type="Pfam" id="PF00698">
    <property type="entry name" value="Acyl_transf_1"/>
    <property type="match status" value="1"/>
</dbReference>
<dbReference type="Gene3D" id="3.40.366.10">
    <property type="entry name" value="Malonyl-Coenzyme A Acyl Carrier Protein, domain 2"/>
    <property type="match status" value="1"/>
</dbReference>
<dbReference type="Pfam" id="PF00109">
    <property type="entry name" value="ketoacyl-synt"/>
    <property type="match status" value="1"/>
</dbReference>
<dbReference type="InterPro" id="IPR016036">
    <property type="entry name" value="Malonyl_transacylase_ACP-bd"/>
</dbReference>
<dbReference type="InterPro" id="IPR016035">
    <property type="entry name" value="Acyl_Trfase/lysoPLipase"/>
</dbReference>
<dbReference type="Pfam" id="PF14765">
    <property type="entry name" value="PS-DH"/>
    <property type="match status" value="1"/>
</dbReference>
<evidence type="ECO:0000256" key="2">
    <source>
        <dbReference type="ARBA" id="ARBA00022450"/>
    </source>
</evidence>
<protein>
    <submittedName>
        <fullName evidence="13">SDR family NAD(P)-dependent oxidoreductase</fullName>
    </submittedName>
</protein>
<dbReference type="InterPro" id="IPR036736">
    <property type="entry name" value="ACP-like_sf"/>
</dbReference>
<dbReference type="InterPro" id="IPR014030">
    <property type="entry name" value="Ketoacyl_synth_N"/>
</dbReference>
<dbReference type="PANTHER" id="PTHR43775">
    <property type="entry name" value="FATTY ACID SYNTHASE"/>
    <property type="match status" value="1"/>
</dbReference>
<dbReference type="Pfam" id="PF08659">
    <property type="entry name" value="KR"/>
    <property type="match status" value="1"/>
</dbReference>
<keyword evidence="4" id="KW-0808">Transferase</keyword>
<gene>
    <name evidence="13" type="ORF">NRO40_22960</name>
</gene>
<evidence type="ECO:0000259" key="11">
    <source>
        <dbReference type="PROSITE" id="PS52004"/>
    </source>
</evidence>
<proteinExistence type="predicted"/>
<dbReference type="SUPFAM" id="SSF47336">
    <property type="entry name" value="ACP-like"/>
    <property type="match status" value="2"/>
</dbReference>
<dbReference type="SMART" id="SM00827">
    <property type="entry name" value="PKS_AT"/>
    <property type="match status" value="1"/>
</dbReference>
<evidence type="ECO:0000256" key="9">
    <source>
        <dbReference type="SAM" id="MobiDB-lite"/>
    </source>
</evidence>
<dbReference type="Pfam" id="PF02801">
    <property type="entry name" value="Ketoacyl-synt_C"/>
    <property type="match status" value="1"/>
</dbReference>
<evidence type="ECO:0000313" key="14">
    <source>
        <dbReference type="Proteomes" id="UP001060150"/>
    </source>
</evidence>
<keyword evidence="14" id="KW-1185">Reference proteome</keyword>
<dbReference type="CDD" id="cd00833">
    <property type="entry name" value="PKS"/>
    <property type="match status" value="1"/>
</dbReference>
<accession>A0ABY5NBI2</accession>
<dbReference type="CDD" id="cd08956">
    <property type="entry name" value="KR_3_FAS_SDR_x"/>
    <property type="match status" value="1"/>
</dbReference>
<keyword evidence="5" id="KW-0045">Antibiotic biosynthesis</keyword>
<dbReference type="InterPro" id="IPR050091">
    <property type="entry name" value="PKS_NRPS_Biosynth_Enz"/>
</dbReference>
<dbReference type="InterPro" id="IPR016039">
    <property type="entry name" value="Thiolase-like"/>
</dbReference>
<keyword evidence="7" id="KW-0012">Acyltransferase</keyword>
<dbReference type="SMART" id="SM00823">
    <property type="entry name" value="PKS_PP"/>
    <property type="match status" value="2"/>
</dbReference>
<evidence type="ECO:0000259" key="12">
    <source>
        <dbReference type="PROSITE" id="PS52019"/>
    </source>
</evidence>
<dbReference type="InterPro" id="IPR020807">
    <property type="entry name" value="PKS_DH"/>
</dbReference>
<feature type="active site" description="Proton acceptor; for dehydratase activity" evidence="8">
    <location>
        <position position="1102"/>
    </location>
</feature>
<dbReference type="InterPro" id="IPR057326">
    <property type="entry name" value="KR_dom"/>
</dbReference>
<keyword evidence="2" id="KW-0596">Phosphopantetheine</keyword>
<dbReference type="SUPFAM" id="SSF52151">
    <property type="entry name" value="FabD/lysophospholipase-like"/>
    <property type="match status" value="1"/>
</dbReference>
<dbReference type="InterPro" id="IPR006162">
    <property type="entry name" value="Ppantetheine_attach_site"/>
</dbReference>
<evidence type="ECO:0000256" key="8">
    <source>
        <dbReference type="PROSITE-ProRule" id="PRU01363"/>
    </source>
</evidence>
<dbReference type="InterPro" id="IPR032821">
    <property type="entry name" value="PKS_assoc"/>
</dbReference>
<dbReference type="Proteomes" id="UP001060150">
    <property type="component" value="Chromosome"/>
</dbReference>
<dbReference type="Gene3D" id="3.30.70.3290">
    <property type="match status" value="1"/>
</dbReference>
<dbReference type="Pfam" id="PF21089">
    <property type="entry name" value="PKS_DH_N"/>
    <property type="match status" value="1"/>
</dbReference>
<feature type="region of interest" description="N-terminal hotdog fold" evidence="8">
    <location>
        <begin position="1070"/>
        <end position="1195"/>
    </location>
</feature>
<dbReference type="PROSITE" id="PS52004">
    <property type="entry name" value="KS3_2"/>
    <property type="match status" value="1"/>
</dbReference>
<feature type="domain" description="PKS/mFAS DH" evidence="12">
    <location>
        <begin position="1070"/>
        <end position="1351"/>
    </location>
</feature>
<evidence type="ECO:0000259" key="10">
    <source>
        <dbReference type="PROSITE" id="PS50075"/>
    </source>
</evidence>
<sequence>MADPMDGRTRRTGPAEDVRAGEPGPTEDLAGRLAGLPVDRRRAALLDLVRGETAGLAGGDPLDIDPEKAYRDYGYHSLAAVELTGRLGRATGLDLPLTLLFDHPTAAAVAEHLLDLLGLAAPKDDVPAPEAAGEGRDGSRVRGECLDGDPIAVVGMACRYPGGVTSPAGLWDLVAAGRDVVSDFPRDRGWDLDGLFSPDPEQPGTSYARAGGFLDPVADFDAEFFGIARREALAMDPQQRLLLQTVWEALEDAGIDPGRLRKSPTGVYVGSSGQDYEGVARSGPGELEGYWGIGSAGSVLSGRVAYAFGFEGPALTVDTACSSSLVGVHLAVQALRRGECALAVAGGATVMATPKVFTEFSRQRALSPDGRCRSYAEAADGTGWAEGIGVLLLERLSEARRRHHRVLALIPGTAVNQDGASNGLTAPNGPSQQRVITQALADAGLRPHDVDAIEGHGTGTTLGDPIEIDALAAVFGRDRPSGRPLRLGSLKSNIGHSQAAAGVGGLIKMIQALRHETLPRTLHVDRPTPKADWSGGGVSLLTEAVPWPRGERVRRAGVSAFGVGGTNAHVLVEEAPAVRTRTPGAGAPRPPAFSSATPPVAPWVLSARTPAALRAQAGRLHTHLTTARPDATPLQVGAALAHTRARFDHRAALTGTTRTELLDAVAALARGEETDQVTRAHARTGKTVFVFPGQGSQWVGMGRELAAAHPAFADELDACAAALAPHTGFALDEVLRGAPGAPPLDRVDVVQPALFAVMAALAALWRHHGVHPDAVVGHSQGEMAAAYVAGGLSLQDAARVVALRSKAIAGMAGRGGMASVTASPERLLPLLAEWDGLISVAAVNGPSSATLSGDPDALDGLLARCAAEGVWARRIPVDYASHSPQVEPLRERLAEVLAPIAPRSAKVPFHSTVTGGAFDTRGLDADYWYRNLRRTVRFEETVRALLDGGHTTFVEISPHPVLTFAVEQTAERAAEQTVERAGGRREGGSGRAAVTVLGSARREREQAQFTASLAAAHAHGVPVDWAVVFDPADARDVELPTYAFASTRYWAAPRPAAGDVGDAGLRSTGHRLLTAGAERADGGGWLFTGRVSPGTHGWSADHAVHGTVLLPGTAFVDMAVLAAGHVGCDVVEELTLEEPLPLPAEGAVDLQASVGAPDARGRRPVTIHSRPADATGGDDWTRHATGFLAPAPAHVDASPATAAWPPSGADPLDVDGLYDRLADRGFGYGPAFRGLRAAWRRDGALLAEVDAPTAADGGGAEGYGVHPALLDAAFHAQLTELADADGGSGQAWLPFTWSGVRVSRPGATHLRVSLTPLGEGTVRMSAVDAAGDPVVTVDSVVARPVAADRLTGARGPADRLFRVDWQAIPAPDPALGPAPGRWAVLAEDGTTLPHPGTGAGTPAGPGRPAGTGGTGADAGTGADTPAGSLAPPLPTYRSLPHLTAALDVGGPVPDTVVALVPAAHGTPTAEAARARAHHTLALLRGWLADERFAAARLVLVTRGAVATAPGAAVAPDLAPLWGLVRTAQSEHPGRFTLVDLAGDASDDPARVLPGALAADEPQVAVRDGVLHVPRAVRVRGARGGPLPFDPDGTVLITGGTGGLGARVARHLAAERGARHLLLAGRRGPDAEGVAELTAELTGLGARVTVAACDVTDRSATAALLASVDAAHPLTAVVHSAGTLDDGLLEALTPERLDRVLAPKVDAALHLHELTASVPLAAFVLFSSVAGTIGGPGQGNYAAANTFLDSFAQWRRAQGLPALSLAWGLWEETSGMTRHLGDAGVARLGRSGLAPLTTDEGLRLFDAVHGTDDALLLPARLDPGALRAQAREGSLPAVLRALVPAAHVPAGRSGPALPARLAAAAPEERYALVLAAVAAEVAVVLGHEDAGAVDPERPFKDLGLDSLGAVRLRNRLGQVTGLALPSTLVFGHPTVSALTAHLRTLLDEHAAGAREAAAPGVHADLDRLAGLLPSVAASDVPAVRTRLRSLLTALDGRGGGDGEDGGGLRRERIDEASADDLFDLIDNDLGVG</sequence>
<organism evidence="13 14">
    <name type="scientific">Streptomyces changanensis</name>
    <dbReference type="NCBI Taxonomy" id="2964669"/>
    <lineage>
        <taxon>Bacteria</taxon>
        <taxon>Bacillati</taxon>
        <taxon>Actinomycetota</taxon>
        <taxon>Actinomycetes</taxon>
        <taxon>Kitasatosporales</taxon>
        <taxon>Streptomycetaceae</taxon>
        <taxon>Streptomyces</taxon>
    </lineage>
</organism>
<dbReference type="SUPFAM" id="SSF51735">
    <property type="entry name" value="NAD(P)-binding Rossmann-fold domains"/>
    <property type="match status" value="2"/>
</dbReference>
<feature type="domain" description="Carrier" evidence="10">
    <location>
        <begin position="1870"/>
        <end position="1945"/>
    </location>
</feature>
<dbReference type="PROSITE" id="PS00012">
    <property type="entry name" value="PHOSPHOPANTETHEINE"/>
    <property type="match status" value="2"/>
</dbReference>
<dbReference type="SUPFAM" id="SSF55048">
    <property type="entry name" value="Probable ACP-binding domain of malonyl-CoA ACP transacylase"/>
    <property type="match status" value="1"/>
</dbReference>
<evidence type="ECO:0000256" key="1">
    <source>
        <dbReference type="ARBA" id="ARBA00004792"/>
    </source>
</evidence>
<dbReference type="InterPro" id="IPR049900">
    <property type="entry name" value="PKS_mFAS_DH"/>
</dbReference>
<dbReference type="InterPro" id="IPR036291">
    <property type="entry name" value="NAD(P)-bd_dom_sf"/>
</dbReference>
<evidence type="ECO:0000256" key="6">
    <source>
        <dbReference type="ARBA" id="ARBA00023268"/>
    </source>
</evidence>
<dbReference type="Pfam" id="PF00550">
    <property type="entry name" value="PP-binding"/>
    <property type="match status" value="2"/>
</dbReference>
<dbReference type="PROSITE" id="PS50075">
    <property type="entry name" value="CARRIER"/>
    <property type="match status" value="2"/>
</dbReference>
<feature type="domain" description="Ketosynthase family 3 (KS3)" evidence="11">
    <location>
        <begin position="148"/>
        <end position="574"/>
    </location>
</feature>
<dbReference type="Gene3D" id="1.10.1200.10">
    <property type="entry name" value="ACP-like"/>
    <property type="match status" value="2"/>
</dbReference>
<reference evidence="13" key="1">
    <citation type="submission" date="2022-08" db="EMBL/GenBank/DDBJ databases">
        <title>Streptomyces changanensis sp. nov., an actinomycete isolated from soil.</title>
        <authorList>
            <person name="Wu H."/>
            <person name="Han L."/>
        </authorList>
    </citation>
    <scope>NUCLEOTIDE SEQUENCE</scope>
    <source>
        <strain evidence="13">HL-66</strain>
    </source>
</reference>
<feature type="compositionally biased region" description="Basic and acidic residues" evidence="9">
    <location>
        <begin position="1"/>
        <end position="20"/>
    </location>
</feature>
<dbReference type="SMART" id="SM01294">
    <property type="entry name" value="PKS_PP_betabranch"/>
    <property type="match status" value="1"/>
</dbReference>
<dbReference type="Pfam" id="PF16197">
    <property type="entry name" value="KAsynt_C_assoc"/>
    <property type="match status" value="1"/>
</dbReference>
<dbReference type="InterPro" id="IPR014031">
    <property type="entry name" value="Ketoacyl_synth_C"/>
</dbReference>
<evidence type="ECO:0000256" key="3">
    <source>
        <dbReference type="ARBA" id="ARBA00022553"/>
    </source>
</evidence>
<dbReference type="PROSITE" id="PS52019">
    <property type="entry name" value="PKS_MFAS_DH"/>
    <property type="match status" value="1"/>
</dbReference>
<feature type="region of interest" description="Disordered" evidence="9">
    <location>
        <begin position="1"/>
        <end position="31"/>
    </location>
</feature>
<dbReference type="EMBL" id="CP102332">
    <property type="protein sequence ID" value="UUS33387.1"/>
    <property type="molecule type" value="Genomic_DNA"/>
</dbReference>
<dbReference type="SMART" id="SM00825">
    <property type="entry name" value="PKS_KS"/>
    <property type="match status" value="1"/>
</dbReference>
<dbReference type="InterPro" id="IPR013968">
    <property type="entry name" value="PKS_KR"/>
</dbReference>
<evidence type="ECO:0000313" key="13">
    <source>
        <dbReference type="EMBL" id="UUS33387.1"/>
    </source>
</evidence>
<dbReference type="InterPro" id="IPR020806">
    <property type="entry name" value="PKS_PP-bd"/>
</dbReference>
<dbReference type="PROSITE" id="PS00606">
    <property type="entry name" value="KS3_1"/>
    <property type="match status" value="1"/>
</dbReference>
<feature type="region of interest" description="Disordered" evidence="9">
    <location>
        <begin position="1388"/>
        <end position="1434"/>
    </location>
</feature>
<comment type="pathway">
    <text evidence="1">Antibiotic biosynthesis.</text>
</comment>
<dbReference type="Gene3D" id="3.40.47.10">
    <property type="match status" value="1"/>
</dbReference>
<evidence type="ECO:0000256" key="5">
    <source>
        <dbReference type="ARBA" id="ARBA00023194"/>
    </source>
</evidence>
<dbReference type="InterPro" id="IPR049552">
    <property type="entry name" value="PKS_DH_N"/>
</dbReference>
<name>A0ABY5NBI2_9ACTN</name>
<dbReference type="SMART" id="SM00822">
    <property type="entry name" value="PKS_KR"/>
    <property type="match status" value="1"/>
</dbReference>
<dbReference type="SMART" id="SM00826">
    <property type="entry name" value="PKS_DH"/>
    <property type="match status" value="1"/>
</dbReference>
<dbReference type="SUPFAM" id="SSF53901">
    <property type="entry name" value="Thiolase-like"/>
    <property type="match status" value="1"/>
</dbReference>
<evidence type="ECO:0000256" key="7">
    <source>
        <dbReference type="ARBA" id="ARBA00023315"/>
    </source>
</evidence>
<dbReference type="InterPro" id="IPR049551">
    <property type="entry name" value="PKS_DH_C"/>
</dbReference>
<dbReference type="Pfam" id="PF22953">
    <property type="entry name" value="SpnB_Rossmann"/>
    <property type="match status" value="1"/>
</dbReference>
<evidence type="ECO:0000256" key="4">
    <source>
        <dbReference type="ARBA" id="ARBA00022679"/>
    </source>
</evidence>
<dbReference type="InterPro" id="IPR042104">
    <property type="entry name" value="PKS_dehydratase_sf"/>
</dbReference>
<dbReference type="InterPro" id="IPR009081">
    <property type="entry name" value="PP-bd_ACP"/>
</dbReference>
<dbReference type="InterPro" id="IPR001227">
    <property type="entry name" value="Ac_transferase_dom_sf"/>
</dbReference>